<dbReference type="PROSITE" id="PS00211">
    <property type="entry name" value="ABC_TRANSPORTER_1"/>
    <property type="match status" value="1"/>
</dbReference>
<dbReference type="EMBL" id="CP041636">
    <property type="protein sequence ID" value="QDO98376.1"/>
    <property type="molecule type" value="Genomic_DNA"/>
</dbReference>
<dbReference type="InterPro" id="IPR017871">
    <property type="entry name" value="ABC_transporter-like_CS"/>
</dbReference>
<evidence type="ECO:0000313" key="6">
    <source>
        <dbReference type="EMBL" id="QDO98376.1"/>
    </source>
</evidence>
<gene>
    <name evidence="6" type="ORF">FNB15_14330</name>
</gene>
<comment type="similarity">
    <text evidence="1">Belongs to the ABC transporter superfamily.</text>
</comment>
<dbReference type="GO" id="GO:0043190">
    <property type="term" value="C:ATP-binding cassette (ABC) transporter complex"/>
    <property type="evidence" value="ECO:0007669"/>
    <property type="project" value="InterPro"/>
</dbReference>
<evidence type="ECO:0000256" key="3">
    <source>
        <dbReference type="ARBA" id="ARBA00022741"/>
    </source>
</evidence>
<organism evidence="6 7">
    <name type="scientific">Ferrovibrio terrae</name>
    <dbReference type="NCBI Taxonomy" id="2594003"/>
    <lineage>
        <taxon>Bacteria</taxon>
        <taxon>Pseudomonadati</taxon>
        <taxon>Pseudomonadota</taxon>
        <taxon>Alphaproteobacteria</taxon>
        <taxon>Rhodospirillales</taxon>
        <taxon>Rhodospirillaceae</taxon>
        <taxon>Ferrovibrio</taxon>
    </lineage>
</organism>
<sequence>MPYLSLANLECRFGEFTAVENLSLDFAEGEFIALLGPSGCGKTTTLRAIAGFVTPSSGSIRLGGRTLFGPHENLPPEQRQMSMIFQSYAIWPHMTVFENVAFGLRLRKLGRDEIERRTRRILEVVHLDQLAERLPAELSGGQQQRVALARAIVVEPKVLLLDEPLSNLDANLREEMRFEIRRLHDEFGITSVYVTHDQTEAMVTADRIVVMNRGRIEQVDSPKQVYDNPQTRFVAGFIGRTNLIDGSFTNGSFSAGSISLPFPAPVEQATALSVRPHRIGMGRSHSAAKQAFEIDGTLRSRVFLGETWEYEVAVPGLAAPLRVSRPPEDLFETGEAVRLALSSAAMVSVR</sequence>
<dbReference type="AlphaFoldDB" id="A0A516H3M3"/>
<keyword evidence="2" id="KW-0813">Transport</keyword>
<dbReference type="Gene3D" id="3.40.50.300">
    <property type="entry name" value="P-loop containing nucleotide triphosphate hydrolases"/>
    <property type="match status" value="1"/>
</dbReference>
<dbReference type="Pfam" id="PF08402">
    <property type="entry name" value="TOBE_2"/>
    <property type="match status" value="1"/>
</dbReference>
<dbReference type="Pfam" id="PF00005">
    <property type="entry name" value="ABC_tran"/>
    <property type="match status" value="1"/>
</dbReference>
<dbReference type="PANTHER" id="PTHR42781">
    <property type="entry name" value="SPERMIDINE/PUTRESCINE IMPORT ATP-BINDING PROTEIN POTA"/>
    <property type="match status" value="1"/>
</dbReference>
<dbReference type="InterPro" id="IPR003593">
    <property type="entry name" value="AAA+_ATPase"/>
</dbReference>
<dbReference type="SUPFAM" id="SSF52540">
    <property type="entry name" value="P-loop containing nucleoside triphosphate hydrolases"/>
    <property type="match status" value="1"/>
</dbReference>
<proteinExistence type="inferred from homology"/>
<dbReference type="InterPro" id="IPR008995">
    <property type="entry name" value="Mo/tungstate-bd_C_term_dom"/>
</dbReference>
<dbReference type="Proteomes" id="UP000317496">
    <property type="component" value="Chromosome"/>
</dbReference>
<dbReference type="PANTHER" id="PTHR42781:SF4">
    <property type="entry name" value="SPERMIDINE_PUTRESCINE IMPORT ATP-BINDING PROTEIN POTA"/>
    <property type="match status" value="1"/>
</dbReference>
<dbReference type="GO" id="GO:0140359">
    <property type="term" value="F:ABC-type transporter activity"/>
    <property type="evidence" value="ECO:0007669"/>
    <property type="project" value="UniProtKB-ARBA"/>
</dbReference>
<evidence type="ECO:0000259" key="5">
    <source>
        <dbReference type="PROSITE" id="PS50893"/>
    </source>
</evidence>
<reference evidence="6 7" key="1">
    <citation type="submission" date="2019-07" db="EMBL/GenBank/DDBJ databases">
        <title>Genome sequencing for Ferrovibrio sp. K5.</title>
        <authorList>
            <person name="Park S.-J."/>
        </authorList>
    </citation>
    <scope>NUCLEOTIDE SEQUENCE [LARGE SCALE GENOMIC DNA]</scope>
    <source>
        <strain evidence="6 7">K5</strain>
    </source>
</reference>
<name>A0A516H3M3_9PROT</name>
<dbReference type="InterPro" id="IPR050093">
    <property type="entry name" value="ABC_SmlMolc_Importer"/>
</dbReference>
<dbReference type="InterPro" id="IPR027417">
    <property type="entry name" value="P-loop_NTPase"/>
</dbReference>
<dbReference type="InterPro" id="IPR013611">
    <property type="entry name" value="Transp-assoc_OB_typ2"/>
</dbReference>
<dbReference type="Gene3D" id="2.40.50.100">
    <property type="match status" value="1"/>
</dbReference>
<dbReference type="FunFam" id="3.40.50.300:FF:000042">
    <property type="entry name" value="Maltose/maltodextrin ABC transporter, ATP-binding protein"/>
    <property type="match status" value="1"/>
</dbReference>
<dbReference type="GO" id="GO:0005524">
    <property type="term" value="F:ATP binding"/>
    <property type="evidence" value="ECO:0007669"/>
    <property type="project" value="UniProtKB-KW"/>
</dbReference>
<evidence type="ECO:0000256" key="2">
    <source>
        <dbReference type="ARBA" id="ARBA00022448"/>
    </source>
</evidence>
<dbReference type="SMART" id="SM00382">
    <property type="entry name" value="AAA"/>
    <property type="match status" value="1"/>
</dbReference>
<evidence type="ECO:0000256" key="4">
    <source>
        <dbReference type="ARBA" id="ARBA00022840"/>
    </source>
</evidence>
<evidence type="ECO:0000313" key="7">
    <source>
        <dbReference type="Proteomes" id="UP000317496"/>
    </source>
</evidence>
<accession>A0A516H3M3</accession>
<dbReference type="OrthoDB" id="9802264at2"/>
<keyword evidence="3" id="KW-0547">Nucleotide-binding</keyword>
<keyword evidence="4 6" id="KW-0067">ATP-binding</keyword>
<dbReference type="PROSITE" id="PS50893">
    <property type="entry name" value="ABC_TRANSPORTER_2"/>
    <property type="match status" value="1"/>
</dbReference>
<dbReference type="InterPro" id="IPR003439">
    <property type="entry name" value="ABC_transporter-like_ATP-bd"/>
</dbReference>
<protein>
    <submittedName>
        <fullName evidence="6">ABC transporter ATP-binding protein</fullName>
    </submittedName>
</protein>
<evidence type="ECO:0000256" key="1">
    <source>
        <dbReference type="ARBA" id="ARBA00005417"/>
    </source>
</evidence>
<dbReference type="GO" id="GO:0016887">
    <property type="term" value="F:ATP hydrolysis activity"/>
    <property type="evidence" value="ECO:0007669"/>
    <property type="project" value="InterPro"/>
</dbReference>
<keyword evidence="7" id="KW-1185">Reference proteome</keyword>
<dbReference type="RefSeq" id="WP_144069357.1">
    <property type="nucleotide sequence ID" value="NZ_CP041636.1"/>
</dbReference>
<dbReference type="SUPFAM" id="SSF50331">
    <property type="entry name" value="MOP-like"/>
    <property type="match status" value="1"/>
</dbReference>
<feature type="domain" description="ABC transporter" evidence="5">
    <location>
        <begin position="4"/>
        <end position="238"/>
    </location>
</feature>
<dbReference type="KEGG" id="fer:FNB15_14330"/>